<proteinExistence type="predicted"/>
<organism evidence="1">
    <name type="scientific">hydrothermal vent metagenome</name>
    <dbReference type="NCBI Taxonomy" id="652676"/>
    <lineage>
        <taxon>unclassified sequences</taxon>
        <taxon>metagenomes</taxon>
        <taxon>ecological metagenomes</taxon>
    </lineage>
</organism>
<dbReference type="EMBL" id="UOFG01000275">
    <property type="protein sequence ID" value="VAW66485.1"/>
    <property type="molecule type" value="Genomic_DNA"/>
</dbReference>
<reference evidence="1" key="1">
    <citation type="submission" date="2018-06" db="EMBL/GenBank/DDBJ databases">
        <authorList>
            <person name="Zhirakovskaya E."/>
        </authorList>
    </citation>
    <scope>NUCLEOTIDE SEQUENCE</scope>
</reference>
<sequence>MELFVPPEYKFIQRRVIDKINVNIDDQDRVLDFRDTADVFLIILIIPEVVA</sequence>
<name>A0A3B0XDU8_9ZZZZ</name>
<accession>A0A3B0XDU8</accession>
<evidence type="ECO:0000313" key="1">
    <source>
        <dbReference type="EMBL" id="VAW66485.1"/>
    </source>
</evidence>
<protein>
    <submittedName>
        <fullName evidence="1">Uncharacterized protein</fullName>
    </submittedName>
</protein>
<gene>
    <name evidence="1" type="ORF">MNBD_GAMMA11-426</name>
</gene>
<dbReference type="AlphaFoldDB" id="A0A3B0XDU8"/>